<keyword evidence="4 6" id="KW-1133">Transmembrane helix</keyword>
<dbReference type="Pfam" id="PF02653">
    <property type="entry name" value="BPD_transp_2"/>
    <property type="match status" value="1"/>
</dbReference>
<feature type="transmembrane region" description="Helical" evidence="6">
    <location>
        <begin position="258"/>
        <end position="280"/>
    </location>
</feature>
<feature type="transmembrane region" description="Helical" evidence="6">
    <location>
        <begin position="166"/>
        <end position="187"/>
    </location>
</feature>
<comment type="subcellular location">
    <subcellularLocation>
        <location evidence="1">Cell membrane</location>
        <topology evidence="1">Multi-pass membrane protein</topology>
    </subcellularLocation>
</comment>
<dbReference type="AlphaFoldDB" id="A0A7C5QDZ7"/>
<dbReference type="PANTHER" id="PTHR30482:SF20">
    <property type="entry name" value="HIGH-AFFINITY BRANCHED-CHAIN AMINO ACID TRANSPORT SYSTEM PERMEASE PROTEIN LIVM"/>
    <property type="match status" value="1"/>
</dbReference>
<dbReference type="CDD" id="cd06581">
    <property type="entry name" value="TM_PBP1_LivM_like"/>
    <property type="match status" value="1"/>
</dbReference>
<name>A0A7C5QDZ7_CALS0</name>
<evidence type="ECO:0000313" key="7">
    <source>
        <dbReference type="EMBL" id="HHK68751.1"/>
    </source>
</evidence>
<accession>A0A7C5QDZ7</accession>
<comment type="caution">
    <text evidence="7">The sequence shown here is derived from an EMBL/GenBank/DDBJ whole genome shotgun (WGS) entry which is preliminary data.</text>
</comment>
<evidence type="ECO:0000256" key="5">
    <source>
        <dbReference type="ARBA" id="ARBA00023136"/>
    </source>
</evidence>
<evidence type="ECO:0000256" key="3">
    <source>
        <dbReference type="ARBA" id="ARBA00022692"/>
    </source>
</evidence>
<evidence type="ECO:0000256" key="6">
    <source>
        <dbReference type="SAM" id="Phobius"/>
    </source>
</evidence>
<dbReference type="InterPro" id="IPR043428">
    <property type="entry name" value="LivM-like"/>
</dbReference>
<sequence length="323" mass="35089">MAEKREGLFDARVFVVIGLSVLLLLLPFLLTGRYLLRVLTQMVFFVVFSGAFSLLFGGTNQLFLCIAALAGISAYTSGLMTLHFGINHWLTVLLGSLLSMGVAAGLSYVANIRRLGVVFVAILTLAFQLIFENVTTGLVGLTGGDTGFRPPPLPVEALALFIGQDLVFYFMASALAIFSLVFNFWLLQKSKWGLIMEAIRSEELAAEVIGINVRRAKVLIAAFSGFMIGLAGAIYGYYNSLIAPIYYSFAGIDILSQVMAVFGGKATVLGPLIGSGIFTYINENIRFLGPVSLSVYGAVLIVLFASFRNGVVPTLRRWIRFVF</sequence>
<feature type="transmembrane region" description="Helical" evidence="6">
    <location>
        <begin position="62"/>
        <end position="82"/>
    </location>
</feature>
<evidence type="ECO:0000256" key="1">
    <source>
        <dbReference type="ARBA" id="ARBA00004651"/>
    </source>
</evidence>
<dbReference type="GO" id="GO:0015658">
    <property type="term" value="F:branched-chain amino acid transmembrane transporter activity"/>
    <property type="evidence" value="ECO:0007669"/>
    <property type="project" value="InterPro"/>
</dbReference>
<organism evidence="7">
    <name type="scientific">Caldiarchaeum subterraneum</name>
    <dbReference type="NCBI Taxonomy" id="311458"/>
    <lineage>
        <taxon>Archaea</taxon>
        <taxon>Nitrososphaerota</taxon>
        <taxon>Candidatus Caldarchaeales</taxon>
        <taxon>Candidatus Caldarchaeaceae</taxon>
        <taxon>Candidatus Caldarchaeum</taxon>
    </lineage>
</organism>
<reference evidence="7" key="1">
    <citation type="journal article" date="2020" name="mSystems">
        <title>Genome- and Community-Level Interaction Insights into Carbon Utilization and Element Cycling Functions of Hydrothermarchaeota in Hydrothermal Sediment.</title>
        <authorList>
            <person name="Zhou Z."/>
            <person name="Liu Y."/>
            <person name="Xu W."/>
            <person name="Pan J."/>
            <person name="Luo Z.H."/>
            <person name="Li M."/>
        </authorList>
    </citation>
    <scope>NUCLEOTIDE SEQUENCE [LARGE SCALE GENOMIC DNA]</scope>
    <source>
        <strain evidence="7">SpSt-1056</strain>
    </source>
</reference>
<feature type="transmembrane region" description="Helical" evidence="6">
    <location>
        <begin position="88"/>
        <end position="108"/>
    </location>
</feature>
<dbReference type="GO" id="GO:0005886">
    <property type="term" value="C:plasma membrane"/>
    <property type="evidence" value="ECO:0007669"/>
    <property type="project" value="UniProtKB-SubCell"/>
</dbReference>
<feature type="transmembrane region" description="Helical" evidence="6">
    <location>
        <begin position="115"/>
        <end position="131"/>
    </location>
</feature>
<proteinExistence type="predicted"/>
<feature type="transmembrane region" description="Helical" evidence="6">
    <location>
        <begin position="218"/>
        <end position="238"/>
    </location>
</feature>
<dbReference type="EMBL" id="DRWN01000051">
    <property type="protein sequence ID" value="HHK68751.1"/>
    <property type="molecule type" value="Genomic_DNA"/>
</dbReference>
<evidence type="ECO:0000256" key="4">
    <source>
        <dbReference type="ARBA" id="ARBA00022989"/>
    </source>
</evidence>
<dbReference type="InterPro" id="IPR001851">
    <property type="entry name" value="ABC_transp_permease"/>
</dbReference>
<keyword evidence="5 6" id="KW-0472">Membrane</keyword>
<evidence type="ECO:0000256" key="2">
    <source>
        <dbReference type="ARBA" id="ARBA00022475"/>
    </source>
</evidence>
<protein>
    <submittedName>
        <fullName evidence="7">Branched-chain amino acid ABC transporter permease</fullName>
    </submittedName>
</protein>
<feature type="transmembrane region" description="Helical" evidence="6">
    <location>
        <begin position="287"/>
        <end position="307"/>
    </location>
</feature>
<dbReference type="PANTHER" id="PTHR30482">
    <property type="entry name" value="HIGH-AFFINITY BRANCHED-CHAIN AMINO ACID TRANSPORT SYSTEM PERMEASE"/>
    <property type="match status" value="1"/>
</dbReference>
<gene>
    <name evidence="7" type="ORF">ENM11_06330</name>
</gene>
<keyword evidence="3 6" id="KW-0812">Transmembrane</keyword>
<feature type="transmembrane region" description="Helical" evidence="6">
    <location>
        <begin position="36"/>
        <end position="55"/>
    </location>
</feature>
<feature type="transmembrane region" description="Helical" evidence="6">
    <location>
        <begin position="12"/>
        <end position="30"/>
    </location>
</feature>
<keyword evidence="2" id="KW-1003">Cell membrane</keyword>